<dbReference type="Proteomes" id="UP001610334">
    <property type="component" value="Unassembled WGS sequence"/>
</dbReference>
<dbReference type="EMBL" id="JBFXLT010000027">
    <property type="protein sequence ID" value="KAL2815463.1"/>
    <property type="molecule type" value="Genomic_DNA"/>
</dbReference>
<name>A0ABR4HIZ9_9EURO</name>
<keyword evidence="2" id="KW-1185">Reference proteome</keyword>
<gene>
    <name evidence="1" type="ORF">BJX63DRAFT_158742</name>
</gene>
<reference evidence="1 2" key="1">
    <citation type="submission" date="2024-07" db="EMBL/GenBank/DDBJ databases">
        <title>Section-level genome sequencing and comparative genomics of Aspergillus sections Usti and Cavernicolus.</title>
        <authorList>
            <consortium name="Lawrence Berkeley National Laboratory"/>
            <person name="Nybo J.L."/>
            <person name="Vesth T.C."/>
            <person name="Theobald S."/>
            <person name="Frisvad J.C."/>
            <person name="Larsen T.O."/>
            <person name="Kjaerboelling I."/>
            <person name="Rothschild-Mancinelli K."/>
            <person name="Lyhne E.K."/>
            <person name="Kogle M.E."/>
            <person name="Barry K."/>
            <person name="Clum A."/>
            <person name="Na H."/>
            <person name="Ledsgaard L."/>
            <person name="Lin J."/>
            <person name="Lipzen A."/>
            <person name="Kuo A."/>
            <person name="Riley R."/>
            <person name="Mondo S."/>
            <person name="Labutti K."/>
            <person name="Haridas S."/>
            <person name="Pangalinan J."/>
            <person name="Salamov A.A."/>
            <person name="Simmons B.A."/>
            <person name="Magnuson J.K."/>
            <person name="Chen J."/>
            <person name="Drula E."/>
            <person name="Henrissat B."/>
            <person name="Wiebenga A."/>
            <person name="Lubbers R.J."/>
            <person name="Gomes A.C."/>
            <person name="Makela M.R."/>
            <person name="Stajich J."/>
            <person name="Grigoriev I.V."/>
            <person name="Mortensen U.H."/>
            <person name="De Vries R.P."/>
            <person name="Baker S.E."/>
            <person name="Andersen M.R."/>
        </authorList>
    </citation>
    <scope>NUCLEOTIDE SEQUENCE [LARGE SCALE GENOMIC DNA]</scope>
    <source>
        <strain evidence="1 2">CBS 588.65</strain>
    </source>
</reference>
<comment type="caution">
    <text evidence="1">The sequence shown here is derived from an EMBL/GenBank/DDBJ whole genome shotgun (WGS) entry which is preliminary data.</text>
</comment>
<sequence length="109" mass="12648">MEINQGHTAIYDDPESYNARTIDLEPAPFSQPQSQPFEHEKILHGNTEATDSVDKSNIMQVFENHLCFPNARIAADPNERYWPLEDLKHLMKQRVPLWLREEKDGSIDS</sequence>
<protein>
    <submittedName>
        <fullName evidence="1">Uncharacterized protein</fullName>
    </submittedName>
</protein>
<evidence type="ECO:0000313" key="1">
    <source>
        <dbReference type="EMBL" id="KAL2815463.1"/>
    </source>
</evidence>
<accession>A0ABR4HIZ9</accession>
<organism evidence="1 2">
    <name type="scientific">Aspergillus granulosus</name>
    <dbReference type="NCBI Taxonomy" id="176169"/>
    <lineage>
        <taxon>Eukaryota</taxon>
        <taxon>Fungi</taxon>
        <taxon>Dikarya</taxon>
        <taxon>Ascomycota</taxon>
        <taxon>Pezizomycotina</taxon>
        <taxon>Eurotiomycetes</taxon>
        <taxon>Eurotiomycetidae</taxon>
        <taxon>Eurotiales</taxon>
        <taxon>Aspergillaceae</taxon>
        <taxon>Aspergillus</taxon>
        <taxon>Aspergillus subgen. Nidulantes</taxon>
    </lineage>
</organism>
<evidence type="ECO:0000313" key="2">
    <source>
        <dbReference type="Proteomes" id="UP001610334"/>
    </source>
</evidence>
<proteinExistence type="predicted"/>